<dbReference type="CDD" id="cd02042">
    <property type="entry name" value="ParAB_family"/>
    <property type="match status" value="1"/>
</dbReference>
<dbReference type="OrthoDB" id="9809679at2"/>
<gene>
    <name evidence="2" type="ORF">ER70_10640</name>
</gene>
<accession>A0A1L8Z8P6</accession>
<reference evidence="2" key="1">
    <citation type="journal article" date="2015" name="Microbiology">
        <title>Similarities in murine infection and immune response to Borrelia bissettii and Borrelia burgdorferi sensu stricto.</title>
        <authorList>
            <person name="Leydet B.F.Jr."/>
            <person name="Liang F.T."/>
        </authorList>
    </citation>
    <scope>NUCLEOTIDE SEQUENCE [LARGE SCALE GENOMIC DNA]</scope>
    <source>
        <strain evidence="2">CO275</strain>
        <plasmid evidence="2">unnamed</plasmid>
    </source>
</reference>
<proteinExistence type="predicted"/>
<keyword evidence="2" id="KW-0614">Plasmid</keyword>
<dbReference type="InterPro" id="IPR025669">
    <property type="entry name" value="AAA_dom"/>
</dbReference>
<dbReference type="SUPFAM" id="SSF52540">
    <property type="entry name" value="P-loop containing nucleoside triphosphate hydrolases"/>
    <property type="match status" value="1"/>
</dbReference>
<name>A0A1L8Z8P6_BORBI</name>
<dbReference type="Pfam" id="PF13614">
    <property type="entry name" value="AAA_31"/>
    <property type="match status" value="1"/>
</dbReference>
<feature type="domain" description="AAA" evidence="1">
    <location>
        <begin position="7"/>
        <end position="84"/>
    </location>
</feature>
<dbReference type="AlphaFoldDB" id="A0A1L8Z8P6"/>
<reference evidence="2" key="2">
    <citation type="submission" date="2015-07" db="EMBL/GenBank/DDBJ databases">
        <authorList>
            <person name="Noorani M."/>
        </authorList>
    </citation>
    <scope>NUCLEOTIDE SEQUENCE</scope>
    <source>
        <strain evidence="2">CO275</strain>
        <plasmid evidence="2">unnamed</plasmid>
    </source>
</reference>
<organism evidence="2">
    <name type="scientific">Borrelia bissettiae</name>
    <name type="common">Borreliella bissettiae</name>
    <dbReference type="NCBI Taxonomy" id="64897"/>
    <lineage>
        <taxon>Bacteria</taxon>
        <taxon>Pseudomonadati</taxon>
        <taxon>Spirochaetota</taxon>
        <taxon>Spirochaetia</taxon>
        <taxon>Spirochaetales</taxon>
        <taxon>Borreliaceae</taxon>
        <taxon>Borreliella</taxon>
    </lineage>
</organism>
<dbReference type="EMBL" id="JNBW01000721">
    <property type="protein sequence ID" value="OJH14119.1"/>
    <property type="molecule type" value="Genomic_DNA"/>
</dbReference>
<dbReference type="PANTHER" id="PTHR13696:SF99">
    <property type="entry name" value="COBYRINIC ACID AC-DIAMIDE SYNTHASE"/>
    <property type="match status" value="1"/>
</dbReference>
<protein>
    <submittedName>
        <fullName evidence="2">Chromosome partitioning protein ParA</fullName>
    </submittedName>
</protein>
<feature type="non-terminal residue" evidence="2">
    <location>
        <position position="86"/>
    </location>
</feature>
<geneLocation type="plasmid" evidence="2">
    <name>unnamed</name>
</geneLocation>
<dbReference type="InterPro" id="IPR050678">
    <property type="entry name" value="DNA_Partitioning_ATPase"/>
</dbReference>
<comment type="caution">
    <text evidence="2">The sequence shown here is derived from an EMBL/GenBank/DDBJ whole genome shotgun (WGS) entry which is preliminary data.</text>
</comment>
<dbReference type="Gene3D" id="3.40.50.300">
    <property type="entry name" value="P-loop containing nucleotide triphosphate hydrolases"/>
    <property type="match status" value="1"/>
</dbReference>
<dbReference type="InterPro" id="IPR027417">
    <property type="entry name" value="P-loop_NTPase"/>
</dbReference>
<evidence type="ECO:0000259" key="1">
    <source>
        <dbReference type="Pfam" id="PF13614"/>
    </source>
</evidence>
<evidence type="ECO:0000313" key="2">
    <source>
        <dbReference type="EMBL" id="OJH14119.1"/>
    </source>
</evidence>
<dbReference type="PANTHER" id="PTHR13696">
    <property type="entry name" value="P-LOOP CONTAINING NUCLEOSIDE TRIPHOSPHATE HYDROLASE"/>
    <property type="match status" value="1"/>
</dbReference>
<sequence>MDNKKPKIITIASIKGGVGKSTSAIIFSTLLSKDKKVLLIDMDTQASITSYFYEKLEKQGINFTKFNIYEILKENVDIDSTIINIK</sequence>